<gene>
    <name evidence="2" type="ORF">ODALV1_LOCUS13907</name>
</gene>
<accession>A0ABP1QPX9</accession>
<dbReference type="EMBL" id="CAXLJM020000043">
    <property type="protein sequence ID" value="CAL8110021.1"/>
    <property type="molecule type" value="Genomic_DNA"/>
</dbReference>
<organism evidence="2 3">
    <name type="scientific">Orchesella dallaii</name>
    <dbReference type="NCBI Taxonomy" id="48710"/>
    <lineage>
        <taxon>Eukaryota</taxon>
        <taxon>Metazoa</taxon>
        <taxon>Ecdysozoa</taxon>
        <taxon>Arthropoda</taxon>
        <taxon>Hexapoda</taxon>
        <taxon>Collembola</taxon>
        <taxon>Entomobryomorpha</taxon>
        <taxon>Entomobryoidea</taxon>
        <taxon>Orchesellidae</taxon>
        <taxon>Orchesellinae</taxon>
        <taxon>Orchesella</taxon>
    </lineage>
</organism>
<feature type="compositionally biased region" description="Basic residues" evidence="1">
    <location>
        <begin position="1"/>
        <end position="14"/>
    </location>
</feature>
<reference evidence="2 3" key="1">
    <citation type="submission" date="2024-08" db="EMBL/GenBank/DDBJ databases">
        <authorList>
            <person name="Cucini C."/>
            <person name="Frati F."/>
        </authorList>
    </citation>
    <scope>NUCLEOTIDE SEQUENCE [LARGE SCALE GENOMIC DNA]</scope>
</reference>
<dbReference type="Proteomes" id="UP001642540">
    <property type="component" value="Unassembled WGS sequence"/>
</dbReference>
<comment type="caution">
    <text evidence="2">The sequence shown here is derived from an EMBL/GenBank/DDBJ whole genome shotgun (WGS) entry which is preliminary data.</text>
</comment>
<sequence>MDRRQQPRGRARPLRSREVPAKINPAHQADESPPQGGMEPETEVTSMYSADLFAYMFWQEGCNGNEEKGNASDNSSSSPHDHDNRSGSSKGRCSPADRRGSPRGAAPNVTGNSDREYGLPDYLVSRTGPELDKKGPTDVSIKTSSNYSVSNSSTDTDQDDSTSTPSLLIRKSMKTAELKD</sequence>
<proteinExistence type="predicted"/>
<name>A0ABP1QPX9_9HEXA</name>
<feature type="compositionally biased region" description="Low complexity" evidence="1">
    <location>
        <begin position="139"/>
        <end position="166"/>
    </location>
</feature>
<protein>
    <submittedName>
        <fullName evidence="2">Uncharacterized protein</fullName>
    </submittedName>
</protein>
<feature type="region of interest" description="Disordered" evidence="1">
    <location>
        <begin position="62"/>
        <end position="180"/>
    </location>
</feature>
<feature type="region of interest" description="Disordered" evidence="1">
    <location>
        <begin position="1"/>
        <end position="45"/>
    </location>
</feature>
<evidence type="ECO:0000256" key="1">
    <source>
        <dbReference type="SAM" id="MobiDB-lite"/>
    </source>
</evidence>
<evidence type="ECO:0000313" key="2">
    <source>
        <dbReference type="EMBL" id="CAL8110021.1"/>
    </source>
</evidence>
<keyword evidence="3" id="KW-1185">Reference proteome</keyword>
<evidence type="ECO:0000313" key="3">
    <source>
        <dbReference type="Proteomes" id="UP001642540"/>
    </source>
</evidence>